<evidence type="ECO:0000256" key="2">
    <source>
        <dbReference type="ARBA" id="ARBA00010621"/>
    </source>
</evidence>
<comment type="subcellular location">
    <subcellularLocation>
        <location evidence="1 17">Cell membrane</location>
        <topology evidence="1 17">Multi-pass membrane protein</topology>
    </subcellularLocation>
</comment>
<evidence type="ECO:0000256" key="16">
    <source>
        <dbReference type="ARBA" id="ARBA00047594"/>
    </source>
</evidence>
<evidence type="ECO:0000256" key="7">
    <source>
        <dbReference type="ARBA" id="ARBA00022801"/>
    </source>
</evidence>
<comment type="caution">
    <text evidence="18">The sequence shown here is derived from an EMBL/GenBank/DDBJ whole genome shotgun (WGS) entry which is preliminary data.</text>
</comment>
<dbReference type="HAMAP" id="MF_01006">
    <property type="entry name" value="Undec_diphosphatase"/>
    <property type="match status" value="1"/>
</dbReference>
<name>A0A9D1M0V8_9FIRM</name>
<dbReference type="InterPro" id="IPR003824">
    <property type="entry name" value="UppP"/>
</dbReference>
<sequence length="262" mass="29081">MTILQALILGIVQGLTELLPISSSAHLTIIPWICNWNIPESFDIALHFGTLLAIVLFFFKDWIELIKGGYRQVIKKEKTTEGKMFWYLVLATIPGGIIGFLLDKFASDILNKPAIIGIALIVMGIILYIVDKNAKANTKYEDMTLKQTFLIGLSQALAFIPGVSRSGVTMTTGRLMGVDRESTAKYSFLLSTPIVLGATLYKLLEGEFVFDLPFFIGILASFLVGVLVIKFLLEYLRKGSFKGFAIYRVIIGILVLVLCFVK</sequence>
<organism evidence="18 19">
    <name type="scientific">Candidatus Merdicola faecigallinarum</name>
    <dbReference type="NCBI Taxonomy" id="2840862"/>
    <lineage>
        <taxon>Bacteria</taxon>
        <taxon>Bacillati</taxon>
        <taxon>Bacillota</taxon>
        <taxon>Clostridia</taxon>
        <taxon>Candidatus Merdicola</taxon>
    </lineage>
</organism>
<evidence type="ECO:0000256" key="11">
    <source>
        <dbReference type="ARBA" id="ARBA00023136"/>
    </source>
</evidence>
<keyword evidence="7 17" id="KW-0378">Hydrolase</keyword>
<comment type="similarity">
    <text evidence="2 17">Belongs to the UppP family.</text>
</comment>
<feature type="transmembrane region" description="Helical" evidence="17">
    <location>
        <begin position="44"/>
        <end position="63"/>
    </location>
</feature>
<dbReference type="Pfam" id="PF02673">
    <property type="entry name" value="BacA"/>
    <property type="match status" value="1"/>
</dbReference>
<keyword evidence="5 17" id="KW-1003">Cell membrane</keyword>
<dbReference type="Proteomes" id="UP000824093">
    <property type="component" value="Unassembled WGS sequence"/>
</dbReference>
<evidence type="ECO:0000256" key="14">
    <source>
        <dbReference type="ARBA" id="ARBA00032707"/>
    </source>
</evidence>
<keyword evidence="9 17" id="KW-0573">Peptidoglycan synthesis</keyword>
<evidence type="ECO:0000256" key="12">
    <source>
        <dbReference type="ARBA" id="ARBA00023251"/>
    </source>
</evidence>
<feature type="transmembrane region" description="Helical" evidence="17">
    <location>
        <begin position="208"/>
        <end position="233"/>
    </location>
</feature>
<feature type="transmembrane region" description="Helical" evidence="17">
    <location>
        <begin position="84"/>
        <end position="102"/>
    </location>
</feature>
<evidence type="ECO:0000256" key="17">
    <source>
        <dbReference type="HAMAP-Rule" id="MF_01006"/>
    </source>
</evidence>
<keyword evidence="12 17" id="KW-0046">Antibiotic resistance</keyword>
<keyword evidence="10 17" id="KW-1133">Transmembrane helix</keyword>
<keyword evidence="6 17" id="KW-0812">Transmembrane</keyword>
<evidence type="ECO:0000313" key="19">
    <source>
        <dbReference type="Proteomes" id="UP000824093"/>
    </source>
</evidence>
<dbReference type="PANTHER" id="PTHR30622:SF4">
    <property type="entry name" value="UNDECAPRENYL-DIPHOSPHATASE"/>
    <property type="match status" value="1"/>
</dbReference>
<gene>
    <name evidence="17 18" type="primary">uppP</name>
    <name evidence="18" type="ORF">IAB70_02950</name>
</gene>
<dbReference type="EMBL" id="DVNH01000021">
    <property type="protein sequence ID" value="HIU51567.1"/>
    <property type="molecule type" value="Genomic_DNA"/>
</dbReference>
<comment type="catalytic activity">
    <reaction evidence="16 17">
        <text>di-trans,octa-cis-undecaprenyl diphosphate + H2O = di-trans,octa-cis-undecaprenyl phosphate + phosphate + H(+)</text>
        <dbReference type="Rhea" id="RHEA:28094"/>
        <dbReference type="ChEBI" id="CHEBI:15377"/>
        <dbReference type="ChEBI" id="CHEBI:15378"/>
        <dbReference type="ChEBI" id="CHEBI:43474"/>
        <dbReference type="ChEBI" id="CHEBI:58405"/>
        <dbReference type="ChEBI" id="CHEBI:60392"/>
        <dbReference type="EC" id="3.6.1.27"/>
    </reaction>
</comment>
<evidence type="ECO:0000256" key="10">
    <source>
        <dbReference type="ARBA" id="ARBA00022989"/>
    </source>
</evidence>
<keyword evidence="11 17" id="KW-0472">Membrane</keyword>
<evidence type="ECO:0000256" key="9">
    <source>
        <dbReference type="ARBA" id="ARBA00022984"/>
    </source>
</evidence>
<keyword evidence="13 17" id="KW-0961">Cell wall biogenesis/degradation</keyword>
<evidence type="ECO:0000256" key="8">
    <source>
        <dbReference type="ARBA" id="ARBA00022960"/>
    </source>
</evidence>
<evidence type="ECO:0000256" key="6">
    <source>
        <dbReference type="ARBA" id="ARBA00022692"/>
    </source>
</evidence>
<evidence type="ECO:0000256" key="15">
    <source>
        <dbReference type="ARBA" id="ARBA00032932"/>
    </source>
</evidence>
<feature type="transmembrane region" description="Helical" evidence="17">
    <location>
        <begin position="245"/>
        <end position="261"/>
    </location>
</feature>
<evidence type="ECO:0000256" key="5">
    <source>
        <dbReference type="ARBA" id="ARBA00022475"/>
    </source>
</evidence>
<dbReference type="GO" id="GO:0050380">
    <property type="term" value="F:undecaprenyl-diphosphatase activity"/>
    <property type="evidence" value="ECO:0007669"/>
    <property type="project" value="UniProtKB-UniRule"/>
</dbReference>
<dbReference type="GO" id="GO:0005886">
    <property type="term" value="C:plasma membrane"/>
    <property type="evidence" value="ECO:0007669"/>
    <property type="project" value="UniProtKB-SubCell"/>
</dbReference>
<comment type="function">
    <text evidence="17">Catalyzes the dephosphorylation of undecaprenyl diphosphate (UPP). Confers resistance to bacitracin.</text>
</comment>
<evidence type="ECO:0000256" key="13">
    <source>
        <dbReference type="ARBA" id="ARBA00023316"/>
    </source>
</evidence>
<dbReference type="EC" id="3.6.1.27" evidence="3 17"/>
<proteinExistence type="inferred from homology"/>
<dbReference type="NCBIfam" id="TIGR00753">
    <property type="entry name" value="undec_PP_bacA"/>
    <property type="match status" value="1"/>
</dbReference>
<accession>A0A9D1M0V8</accession>
<evidence type="ECO:0000256" key="1">
    <source>
        <dbReference type="ARBA" id="ARBA00004651"/>
    </source>
</evidence>
<reference evidence="18" key="2">
    <citation type="journal article" date="2021" name="PeerJ">
        <title>Extensive microbial diversity within the chicken gut microbiome revealed by metagenomics and culture.</title>
        <authorList>
            <person name="Gilroy R."/>
            <person name="Ravi A."/>
            <person name="Getino M."/>
            <person name="Pursley I."/>
            <person name="Horton D.L."/>
            <person name="Alikhan N.F."/>
            <person name="Baker D."/>
            <person name="Gharbi K."/>
            <person name="Hall N."/>
            <person name="Watson M."/>
            <person name="Adriaenssens E.M."/>
            <person name="Foster-Nyarko E."/>
            <person name="Jarju S."/>
            <person name="Secka A."/>
            <person name="Antonio M."/>
            <person name="Oren A."/>
            <person name="Chaudhuri R.R."/>
            <person name="La Ragione R."/>
            <person name="Hildebrand F."/>
            <person name="Pallen M.J."/>
        </authorList>
    </citation>
    <scope>NUCLEOTIDE SEQUENCE</scope>
    <source>
        <strain evidence="18">CHK195-15760</strain>
    </source>
</reference>
<keyword evidence="8 17" id="KW-0133">Cell shape</keyword>
<dbReference type="AlphaFoldDB" id="A0A9D1M0V8"/>
<dbReference type="GO" id="GO:0008360">
    <property type="term" value="P:regulation of cell shape"/>
    <property type="evidence" value="ECO:0007669"/>
    <property type="project" value="UniProtKB-KW"/>
</dbReference>
<comment type="miscellaneous">
    <text evidence="17">Bacitracin is thought to be involved in the inhibition of peptidoglycan synthesis by sequestering undecaprenyl diphosphate, thereby reducing the pool of lipid carrier available.</text>
</comment>
<dbReference type="GO" id="GO:0009252">
    <property type="term" value="P:peptidoglycan biosynthetic process"/>
    <property type="evidence" value="ECO:0007669"/>
    <property type="project" value="UniProtKB-KW"/>
</dbReference>
<dbReference type="PANTHER" id="PTHR30622">
    <property type="entry name" value="UNDECAPRENYL-DIPHOSPHATASE"/>
    <property type="match status" value="1"/>
</dbReference>
<evidence type="ECO:0000313" key="18">
    <source>
        <dbReference type="EMBL" id="HIU51567.1"/>
    </source>
</evidence>
<reference evidence="18" key="1">
    <citation type="submission" date="2020-10" db="EMBL/GenBank/DDBJ databases">
        <authorList>
            <person name="Gilroy R."/>
        </authorList>
    </citation>
    <scope>NUCLEOTIDE SEQUENCE</scope>
    <source>
        <strain evidence="18">CHK195-15760</strain>
    </source>
</reference>
<dbReference type="GO" id="GO:0071555">
    <property type="term" value="P:cell wall organization"/>
    <property type="evidence" value="ECO:0007669"/>
    <property type="project" value="UniProtKB-KW"/>
</dbReference>
<evidence type="ECO:0000256" key="4">
    <source>
        <dbReference type="ARBA" id="ARBA00021581"/>
    </source>
</evidence>
<evidence type="ECO:0000256" key="3">
    <source>
        <dbReference type="ARBA" id="ARBA00012374"/>
    </source>
</evidence>
<feature type="transmembrane region" description="Helical" evidence="17">
    <location>
        <begin position="114"/>
        <end position="131"/>
    </location>
</feature>
<dbReference type="GO" id="GO:0046677">
    <property type="term" value="P:response to antibiotic"/>
    <property type="evidence" value="ECO:0007669"/>
    <property type="project" value="UniProtKB-UniRule"/>
</dbReference>
<protein>
    <recommendedName>
        <fullName evidence="4 17">Undecaprenyl-diphosphatase</fullName>
        <ecNumber evidence="3 17">3.6.1.27</ecNumber>
    </recommendedName>
    <alternativeName>
        <fullName evidence="15 17">Bacitracin resistance protein</fullName>
    </alternativeName>
    <alternativeName>
        <fullName evidence="14 17">Undecaprenyl pyrophosphate phosphatase</fullName>
    </alternativeName>
</protein>